<evidence type="ECO:0000313" key="2">
    <source>
        <dbReference type="EMBL" id="MPN47599.1"/>
    </source>
</evidence>
<protein>
    <submittedName>
        <fullName evidence="2">Uncharacterized protein</fullName>
    </submittedName>
</protein>
<evidence type="ECO:0000256" key="1">
    <source>
        <dbReference type="SAM" id="MobiDB-lite"/>
    </source>
</evidence>
<comment type="caution">
    <text evidence="2">The sequence shown here is derived from an EMBL/GenBank/DDBJ whole genome shotgun (WGS) entry which is preliminary data.</text>
</comment>
<accession>A0A645IAX4</accession>
<proteinExistence type="predicted"/>
<gene>
    <name evidence="2" type="ORF">SDC9_195202</name>
</gene>
<dbReference type="EMBL" id="VSSQ01109216">
    <property type="protein sequence ID" value="MPN47599.1"/>
    <property type="molecule type" value="Genomic_DNA"/>
</dbReference>
<reference evidence="2" key="1">
    <citation type="submission" date="2019-08" db="EMBL/GenBank/DDBJ databases">
        <authorList>
            <person name="Kucharzyk K."/>
            <person name="Murdoch R.W."/>
            <person name="Higgins S."/>
            <person name="Loffler F."/>
        </authorList>
    </citation>
    <scope>NUCLEOTIDE SEQUENCE</scope>
</reference>
<sequence>MAQFVQAMVGVHYIMRYPGAFFPVVRAAFNHLTERVIERHAIRRVFMKAFHAAAEMKFLGPKNGAWIGRPPKDGVARRKPRENSALIGH</sequence>
<feature type="region of interest" description="Disordered" evidence="1">
    <location>
        <begin position="69"/>
        <end position="89"/>
    </location>
</feature>
<dbReference type="AlphaFoldDB" id="A0A645IAX4"/>
<organism evidence="2">
    <name type="scientific">bioreactor metagenome</name>
    <dbReference type="NCBI Taxonomy" id="1076179"/>
    <lineage>
        <taxon>unclassified sequences</taxon>
        <taxon>metagenomes</taxon>
        <taxon>ecological metagenomes</taxon>
    </lineage>
</organism>
<name>A0A645IAX4_9ZZZZ</name>